<dbReference type="Proteomes" id="UP000499080">
    <property type="component" value="Unassembled WGS sequence"/>
</dbReference>
<organism evidence="2 3">
    <name type="scientific">Araneus ventricosus</name>
    <name type="common">Orbweaver spider</name>
    <name type="synonym">Epeira ventricosa</name>
    <dbReference type="NCBI Taxonomy" id="182803"/>
    <lineage>
        <taxon>Eukaryota</taxon>
        <taxon>Metazoa</taxon>
        <taxon>Ecdysozoa</taxon>
        <taxon>Arthropoda</taxon>
        <taxon>Chelicerata</taxon>
        <taxon>Arachnida</taxon>
        <taxon>Araneae</taxon>
        <taxon>Araneomorphae</taxon>
        <taxon>Entelegynae</taxon>
        <taxon>Araneoidea</taxon>
        <taxon>Araneidae</taxon>
        <taxon>Araneus</taxon>
    </lineage>
</organism>
<protein>
    <submittedName>
        <fullName evidence="2">Uncharacterized protein</fullName>
    </submittedName>
</protein>
<evidence type="ECO:0000313" key="3">
    <source>
        <dbReference type="Proteomes" id="UP000499080"/>
    </source>
</evidence>
<name>A0A4Y2BLV2_ARAVE</name>
<gene>
    <name evidence="2" type="ORF">AVEN_244642_1</name>
</gene>
<evidence type="ECO:0000313" key="2">
    <source>
        <dbReference type="EMBL" id="GBL92687.1"/>
    </source>
</evidence>
<evidence type="ECO:0000256" key="1">
    <source>
        <dbReference type="SAM" id="MobiDB-lite"/>
    </source>
</evidence>
<proteinExistence type="predicted"/>
<feature type="compositionally biased region" description="Low complexity" evidence="1">
    <location>
        <begin position="33"/>
        <end position="49"/>
    </location>
</feature>
<accession>A0A4Y2BLV2</accession>
<sequence length="93" mass="10537">MTCSAKIGKGLRISNLYLGYFSLDIKAQLNPTEESVSSSEDSSDDGYSSLRPEYRPRRPVVHLRDEHESSSNEDSSDGEYPSLRPEYRPNRPL</sequence>
<comment type="caution">
    <text evidence="2">The sequence shown here is derived from an EMBL/GenBank/DDBJ whole genome shotgun (WGS) entry which is preliminary data.</text>
</comment>
<feature type="compositionally biased region" description="Basic and acidic residues" evidence="1">
    <location>
        <begin position="52"/>
        <end position="70"/>
    </location>
</feature>
<dbReference type="EMBL" id="BGPR01083754">
    <property type="protein sequence ID" value="GBL92687.1"/>
    <property type="molecule type" value="Genomic_DNA"/>
</dbReference>
<reference evidence="2 3" key="1">
    <citation type="journal article" date="2019" name="Sci. Rep.">
        <title>Orb-weaving spider Araneus ventricosus genome elucidates the spidroin gene catalogue.</title>
        <authorList>
            <person name="Kono N."/>
            <person name="Nakamura H."/>
            <person name="Ohtoshi R."/>
            <person name="Moran D.A.P."/>
            <person name="Shinohara A."/>
            <person name="Yoshida Y."/>
            <person name="Fujiwara M."/>
            <person name="Mori M."/>
            <person name="Tomita M."/>
            <person name="Arakawa K."/>
        </authorList>
    </citation>
    <scope>NUCLEOTIDE SEQUENCE [LARGE SCALE GENOMIC DNA]</scope>
</reference>
<feature type="non-terminal residue" evidence="2">
    <location>
        <position position="93"/>
    </location>
</feature>
<feature type="region of interest" description="Disordered" evidence="1">
    <location>
        <begin position="30"/>
        <end position="93"/>
    </location>
</feature>
<keyword evidence="3" id="KW-1185">Reference proteome</keyword>
<dbReference type="AlphaFoldDB" id="A0A4Y2BLV2"/>